<dbReference type="InterPro" id="IPR000277">
    <property type="entry name" value="Cys/Met-Metab_PyrdxlP-dep_enz"/>
</dbReference>
<dbReference type="InterPro" id="IPR054542">
    <property type="entry name" value="Cys_met_metab_PP"/>
</dbReference>
<dbReference type="InterPro" id="IPR015422">
    <property type="entry name" value="PyrdxlP-dep_Trfase_small"/>
</dbReference>
<dbReference type="Gene3D" id="3.90.1150.10">
    <property type="entry name" value="Aspartate Aminotransferase, domain 1"/>
    <property type="match status" value="1"/>
</dbReference>
<evidence type="ECO:0000256" key="7">
    <source>
        <dbReference type="ARBA" id="ARBA00029853"/>
    </source>
</evidence>
<dbReference type="FunFam" id="3.90.1150.10:FF:000008">
    <property type="entry name" value="Cystathionine gamma-synthase"/>
    <property type="match status" value="1"/>
</dbReference>
<keyword evidence="12" id="KW-1185">Reference proteome</keyword>
<evidence type="ECO:0000256" key="2">
    <source>
        <dbReference type="ARBA" id="ARBA00005038"/>
    </source>
</evidence>
<dbReference type="InterPro" id="IPR015424">
    <property type="entry name" value="PyrdxlP-dep_Trfase"/>
</dbReference>
<comment type="similarity">
    <text evidence="3 9">Belongs to the trans-sulfuration enzymes family.</text>
</comment>
<dbReference type="GO" id="GO:0004123">
    <property type="term" value="F:cystathionine gamma-lyase activity"/>
    <property type="evidence" value="ECO:0007669"/>
    <property type="project" value="TreeGrafter"/>
</dbReference>
<dbReference type="PIRSF" id="PIRSF001434">
    <property type="entry name" value="CGS"/>
    <property type="match status" value="1"/>
</dbReference>
<dbReference type="Gene3D" id="3.40.640.10">
    <property type="entry name" value="Type I PLP-dependent aspartate aminotransferase-like (Major domain)"/>
    <property type="match status" value="1"/>
</dbReference>
<feature type="modified residue" description="N6-(pyridoxal phosphate)lysine" evidence="8">
    <location>
        <position position="232"/>
    </location>
</feature>
<name>A0A9P0HPB2_NEZVI</name>
<feature type="compositionally biased region" description="Polar residues" evidence="10">
    <location>
        <begin position="15"/>
        <end position="25"/>
    </location>
</feature>
<evidence type="ECO:0000256" key="10">
    <source>
        <dbReference type="SAM" id="MobiDB-lite"/>
    </source>
</evidence>
<dbReference type="AlphaFoldDB" id="A0A9P0HPB2"/>
<evidence type="ECO:0000256" key="1">
    <source>
        <dbReference type="ARBA" id="ARBA00001933"/>
    </source>
</evidence>
<evidence type="ECO:0000256" key="8">
    <source>
        <dbReference type="PIRSR" id="PIRSR001434-2"/>
    </source>
</evidence>
<feature type="compositionally biased region" description="Basic and acidic residues" evidence="10">
    <location>
        <begin position="1"/>
        <end position="14"/>
    </location>
</feature>
<evidence type="ECO:0000256" key="6">
    <source>
        <dbReference type="ARBA" id="ARBA00023192"/>
    </source>
</evidence>
<dbReference type="EC" id="4.4.1.1" evidence="4"/>
<proteinExistence type="inferred from homology"/>
<dbReference type="Proteomes" id="UP001152798">
    <property type="component" value="Chromosome 6"/>
</dbReference>
<evidence type="ECO:0000256" key="9">
    <source>
        <dbReference type="RuleBase" id="RU362118"/>
    </source>
</evidence>
<reference evidence="11" key="1">
    <citation type="submission" date="2022-01" db="EMBL/GenBank/DDBJ databases">
        <authorList>
            <person name="King R."/>
        </authorList>
    </citation>
    <scope>NUCLEOTIDE SEQUENCE</scope>
</reference>
<dbReference type="GO" id="GO:0019343">
    <property type="term" value="P:cysteine biosynthetic process via cystathionine"/>
    <property type="evidence" value="ECO:0007669"/>
    <property type="project" value="TreeGrafter"/>
</dbReference>
<keyword evidence="5 8" id="KW-0663">Pyridoxal phosphate</keyword>
<organism evidence="11 12">
    <name type="scientific">Nezara viridula</name>
    <name type="common">Southern green stink bug</name>
    <name type="synonym">Cimex viridulus</name>
    <dbReference type="NCBI Taxonomy" id="85310"/>
    <lineage>
        <taxon>Eukaryota</taxon>
        <taxon>Metazoa</taxon>
        <taxon>Ecdysozoa</taxon>
        <taxon>Arthropoda</taxon>
        <taxon>Hexapoda</taxon>
        <taxon>Insecta</taxon>
        <taxon>Pterygota</taxon>
        <taxon>Neoptera</taxon>
        <taxon>Paraneoptera</taxon>
        <taxon>Hemiptera</taxon>
        <taxon>Heteroptera</taxon>
        <taxon>Panheteroptera</taxon>
        <taxon>Pentatomomorpha</taxon>
        <taxon>Pentatomoidea</taxon>
        <taxon>Pentatomidae</taxon>
        <taxon>Pentatominae</taxon>
        <taxon>Nezara</taxon>
    </lineage>
</organism>
<sequence length="424" mass="46896">MNKFYESMKIDNQKEQSNGTSNGNNPEDFFLQADQSFETRAIHEGQSPDQWKSGVIVPPIHTGSTFKQADPEEHSEYFYGRIGNPTRSALETCIASLDKAKYCLTFASGLASIAGVAGLLKAGDHVICGDDLYGGTHSYFKNIAKDNGVEVDFIDTTVVENMENAFKPNTKMVYVESPTNPLLKIMDIPRLAAAIKSECQDIIFVVDNTFLTPYLQNPLLMGADIAVYSLTKYMNGHSDVIMGAITTSDDELYKKLAYIQHIAGSIPSPFDCYLMNRSLKTLSVRMDKHIENATKVAKFLEQHPLVEKVLYPGLESHPQYKLAKRLWHGPSGMISIFLKGDLEMSKAFLKALKVFALAVSLGGFESLAELPTTMTHEIVPAEIKEELGITDNLIRLSIGLESATDLIKDMDQALKIAANFYVPS</sequence>
<evidence type="ECO:0000256" key="4">
    <source>
        <dbReference type="ARBA" id="ARBA00012085"/>
    </source>
</evidence>
<evidence type="ECO:0000313" key="11">
    <source>
        <dbReference type="EMBL" id="CAH1406455.1"/>
    </source>
</evidence>
<dbReference type="FunFam" id="3.40.640.10:FF:000009">
    <property type="entry name" value="Cystathionine gamma-synthase homolog"/>
    <property type="match status" value="1"/>
</dbReference>
<dbReference type="InterPro" id="IPR015421">
    <property type="entry name" value="PyrdxlP-dep_Trfase_major"/>
</dbReference>
<feature type="region of interest" description="Disordered" evidence="10">
    <location>
        <begin position="1"/>
        <end position="29"/>
    </location>
</feature>
<dbReference type="SUPFAM" id="SSF53383">
    <property type="entry name" value="PLP-dependent transferases"/>
    <property type="match status" value="1"/>
</dbReference>
<dbReference type="Pfam" id="PF01053">
    <property type="entry name" value="Cys_Met_Meta_PP"/>
    <property type="match status" value="1"/>
</dbReference>
<keyword evidence="6" id="KW-0028">Amino-acid biosynthesis</keyword>
<dbReference type="GO" id="GO:0019346">
    <property type="term" value="P:transsulfuration"/>
    <property type="evidence" value="ECO:0007669"/>
    <property type="project" value="InterPro"/>
</dbReference>
<accession>A0A9P0HPB2</accession>
<dbReference type="CDD" id="cd00614">
    <property type="entry name" value="CGS_like"/>
    <property type="match status" value="1"/>
</dbReference>
<dbReference type="PANTHER" id="PTHR11808">
    <property type="entry name" value="TRANS-SULFURATION ENZYME FAMILY MEMBER"/>
    <property type="match status" value="1"/>
</dbReference>
<evidence type="ECO:0000313" key="12">
    <source>
        <dbReference type="Proteomes" id="UP001152798"/>
    </source>
</evidence>
<gene>
    <name evidence="11" type="ORF">NEZAVI_LOCUS14384</name>
</gene>
<comment type="pathway">
    <text evidence="2">Amino-acid biosynthesis; L-cysteine biosynthesis; L-cysteine from L-homocysteine and L-serine: step 2/2.</text>
</comment>
<dbReference type="PROSITE" id="PS00868">
    <property type="entry name" value="CYS_MET_METAB_PP"/>
    <property type="match status" value="1"/>
</dbReference>
<dbReference type="OrthoDB" id="3512640at2759"/>
<protein>
    <recommendedName>
        <fullName evidence="4">cystathionine gamma-lyase</fullName>
        <ecNumber evidence="4">4.4.1.1</ecNumber>
    </recommendedName>
    <alternativeName>
        <fullName evidence="7">Gamma-cystathionase</fullName>
    </alternativeName>
</protein>
<evidence type="ECO:0000256" key="3">
    <source>
        <dbReference type="ARBA" id="ARBA00009077"/>
    </source>
</evidence>
<dbReference type="GO" id="GO:0030170">
    <property type="term" value="F:pyridoxal phosphate binding"/>
    <property type="evidence" value="ECO:0007669"/>
    <property type="project" value="InterPro"/>
</dbReference>
<evidence type="ECO:0000256" key="5">
    <source>
        <dbReference type="ARBA" id="ARBA00022898"/>
    </source>
</evidence>
<keyword evidence="6" id="KW-0198">Cysteine biosynthesis</keyword>
<comment type="cofactor">
    <cofactor evidence="1 9">
        <name>pyridoxal 5'-phosphate</name>
        <dbReference type="ChEBI" id="CHEBI:597326"/>
    </cofactor>
</comment>
<dbReference type="GO" id="GO:0005737">
    <property type="term" value="C:cytoplasm"/>
    <property type="evidence" value="ECO:0007669"/>
    <property type="project" value="TreeGrafter"/>
</dbReference>
<dbReference type="EMBL" id="OV725082">
    <property type="protein sequence ID" value="CAH1406455.1"/>
    <property type="molecule type" value="Genomic_DNA"/>
</dbReference>
<dbReference type="PANTHER" id="PTHR11808:SF15">
    <property type="entry name" value="CYSTATHIONINE GAMMA-LYASE"/>
    <property type="match status" value="1"/>
</dbReference>